<comment type="caution">
    <text evidence="1">The sequence shown here is derived from an EMBL/GenBank/DDBJ whole genome shotgun (WGS) entry which is preliminary data.</text>
</comment>
<reference evidence="1" key="1">
    <citation type="journal article" date="2020" name="J Insects Food Feed">
        <title>The yellow mealworm (Tenebrio molitor) genome: a resource for the emerging insects as food and feed industry.</title>
        <authorList>
            <person name="Eriksson T."/>
            <person name="Andere A."/>
            <person name="Kelstrup H."/>
            <person name="Emery V."/>
            <person name="Picard C."/>
        </authorList>
    </citation>
    <scope>NUCLEOTIDE SEQUENCE</scope>
    <source>
        <strain evidence="1">Stoneville</strain>
        <tissue evidence="1">Whole head</tissue>
    </source>
</reference>
<evidence type="ECO:0000313" key="2">
    <source>
        <dbReference type="Proteomes" id="UP000719412"/>
    </source>
</evidence>
<keyword evidence="2" id="KW-1185">Reference proteome</keyword>
<dbReference type="AlphaFoldDB" id="A0A8J6HQ51"/>
<dbReference type="Proteomes" id="UP000719412">
    <property type="component" value="Unassembled WGS sequence"/>
</dbReference>
<dbReference type="EMBL" id="JABDTM020016911">
    <property type="protein sequence ID" value="KAH0818674.1"/>
    <property type="molecule type" value="Genomic_DNA"/>
</dbReference>
<evidence type="ECO:0000313" key="1">
    <source>
        <dbReference type="EMBL" id="KAH0818674.1"/>
    </source>
</evidence>
<accession>A0A8J6HQ51</accession>
<sequence length="65" mass="7199">MSNLSSLFQISDANSRTDLSEDKSKCLAKMLGLFVNSIMSSFDFSMSVRSAMMILQPLEAKFKAV</sequence>
<proteinExistence type="predicted"/>
<gene>
    <name evidence="1" type="ORF">GEV33_004116</name>
</gene>
<reference evidence="1" key="2">
    <citation type="submission" date="2021-08" db="EMBL/GenBank/DDBJ databases">
        <authorList>
            <person name="Eriksson T."/>
        </authorList>
    </citation>
    <scope>NUCLEOTIDE SEQUENCE</scope>
    <source>
        <strain evidence="1">Stoneville</strain>
        <tissue evidence="1">Whole head</tissue>
    </source>
</reference>
<protein>
    <submittedName>
        <fullName evidence="1">Uncharacterized protein</fullName>
    </submittedName>
</protein>
<name>A0A8J6HQ51_TENMO</name>
<organism evidence="1 2">
    <name type="scientific">Tenebrio molitor</name>
    <name type="common">Yellow mealworm beetle</name>
    <dbReference type="NCBI Taxonomy" id="7067"/>
    <lineage>
        <taxon>Eukaryota</taxon>
        <taxon>Metazoa</taxon>
        <taxon>Ecdysozoa</taxon>
        <taxon>Arthropoda</taxon>
        <taxon>Hexapoda</taxon>
        <taxon>Insecta</taxon>
        <taxon>Pterygota</taxon>
        <taxon>Neoptera</taxon>
        <taxon>Endopterygota</taxon>
        <taxon>Coleoptera</taxon>
        <taxon>Polyphaga</taxon>
        <taxon>Cucujiformia</taxon>
        <taxon>Tenebrionidae</taxon>
        <taxon>Tenebrio</taxon>
    </lineage>
</organism>